<reference evidence="1 2" key="1">
    <citation type="submission" date="2019-03" db="EMBL/GenBank/DDBJ databases">
        <title>Metabolic reconstructions from genomes of highly enriched 'Candidatus Accumulibacter' and 'Candidatus Competibacter' bioreactor populations.</title>
        <authorList>
            <person name="Annavajhala M.K."/>
            <person name="Welles L."/>
            <person name="Abbas B."/>
            <person name="Sorokin D."/>
            <person name="Park H."/>
            <person name="Van Loosdrecht M."/>
            <person name="Chandran K."/>
        </authorList>
    </citation>
    <scope>NUCLEOTIDE SEQUENCE [LARGE SCALE GENOMIC DNA]</scope>
    <source>
        <strain evidence="1 2">SBR_G</strain>
    </source>
</reference>
<organism evidence="1 2">
    <name type="scientific">Candidatus Competibacter phosphatis</name>
    <dbReference type="NCBI Taxonomy" id="221280"/>
    <lineage>
        <taxon>Bacteria</taxon>
        <taxon>Pseudomonadati</taxon>
        <taxon>Pseudomonadota</taxon>
        <taxon>Gammaproteobacteria</taxon>
        <taxon>Candidatus Competibacteraceae</taxon>
        <taxon>Candidatus Competibacter</taxon>
    </lineage>
</organism>
<gene>
    <name evidence="1" type="ORF">E4P82_16465</name>
</gene>
<accession>A0ABX1TMP0</accession>
<proteinExistence type="predicted"/>
<protein>
    <recommendedName>
        <fullName evidence="3">Tetratricopeptide repeat protein</fullName>
    </recommendedName>
</protein>
<evidence type="ECO:0000313" key="1">
    <source>
        <dbReference type="EMBL" id="NMQ20648.1"/>
    </source>
</evidence>
<dbReference type="InterPro" id="IPR011990">
    <property type="entry name" value="TPR-like_helical_dom_sf"/>
</dbReference>
<dbReference type="RefSeq" id="WP_169249916.1">
    <property type="nucleotide sequence ID" value="NZ_SPMZ01000056.1"/>
</dbReference>
<dbReference type="Proteomes" id="UP000760480">
    <property type="component" value="Unassembled WGS sequence"/>
</dbReference>
<evidence type="ECO:0000313" key="2">
    <source>
        <dbReference type="Proteomes" id="UP000760480"/>
    </source>
</evidence>
<name>A0ABX1TMP0_9GAMM</name>
<comment type="caution">
    <text evidence="1">The sequence shown here is derived from an EMBL/GenBank/DDBJ whole genome shotgun (WGS) entry which is preliminary data.</text>
</comment>
<dbReference type="Gene3D" id="1.25.40.10">
    <property type="entry name" value="Tetratricopeptide repeat domain"/>
    <property type="match status" value="1"/>
</dbReference>
<sequence>MAVTNNKLIGAVGLAVLSVVLAWRILVTGLAEYYVARDTPEADAGALRWRSGQSVALYRQGLALAGRDPAAAMRLYQAAAWANPTDALVYLALAELQAGLGQSSVAIALAEIADALGPMRTPVLARSAAFWLAQGRPDRALARWDMLLRNRLGTAGQLYPLLLRWVENAEARPLLRSLLADPPQWWDQFFAYVAAKAVHLEAVAFLYRNRERSGKPPGAAEQQAYLERLWREGHWLETYLAWLSGLDERQQQGLGNIYNGGFELPVTGLGFDWRISAPRGVSVEIAETYGTRGGKALHVVFDGQRVHFRHVRQPLYLEPGHYRLQGRVRPDGLRAERGLRWTVRCGESGDQLLAESPSFTGSDDWQPFAQEFTVPAADCPVQWLRLELEGRAELDFEAQGGIWFDDLAIGRQD</sequence>
<evidence type="ECO:0008006" key="3">
    <source>
        <dbReference type="Google" id="ProtNLM"/>
    </source>
</evidence>
<dbReference type="Gene3D" id="2.60.120.260">
    <property type="entry name" value="Galactose-binding domain-like"/>
    <property type="match status" value="1"/>
</dbReference>
<dbReference type="EMBL" id="SPMZ01000056">
    <property type="protein sequence ID" value="NMQ20648.1"/>
    <property type="molecule type" value="Genomic_DNA"/>
</dbReference>
<dbReference type="SUPFAM" id="SSF48452">
    <property type="entry name" value="TPR-like"/>
    <property type="match status" value="1"/>
</dbReference>
<keyword evidence="2" id="KW-1185">Reference proteome</keyword>